<protein>
    <submittedName>
        <fullName evidence="1">Uncharacterized protein</fullName>
    </submittedName>
</protein>
<evidence type="ECO:0000313" key="2">
    <source>
        <dbReference type="Proteomes" id="UP001146019"/>
    </source>
</evidence>
<comment type="caution">
    <text evidence="1">The sequence shown here is derived from an EMBL/GenBank/DDBJ whole genome shotgun (WGS) entry which is preliminary data.</text>
</comment>
<accession>A0A9X3IJK5</accession>
<keyword evidence="2" id="KW-1185">Reference proteome</keyword>
<evidence type="ECO:0000313" key="1">
    <source>
        <dbReference type="EMBL" id="MCX5469374.1"/>
    </source>
</evidence>
<reference evidence="1" key="1">
    <citation type="submission" date="2022-11" db="EMBL/GenBank/DDBJ databases">
        <title>Biodiversity and phylogenetic relationships of bacteria.</title>
        <authorList>
            <person name="Machado R.A.R."/>
            <person name="Bhat A."/>
            <person name="Loulou A."/>
            <person name="Kallel S."/>
        </authorList>
    </citation>
    <scope>NUCLEOTIDE SEQUENCE</scope>
    <source>
        <strain evidence="1">A-IN1</strain>
    </source>
</reference>
<dbReference type="EMBL" id="JAPKMY010000010">
    <property type="protein sequence ID" value="MCX5469374.1"/>
    <property type="molecule type" value="Genomic_DNA"/>
</dbReference>
<dbReference type="AlphaFoldDB" id="A0A9X3IJK5"/>
<dbReference type="RefSeq" id="WP_266131376.1">
    <property type="nucleotide sequence ID" value="NZ_JAPKMY010000010.1"/>
</dbReference>
<sequence length="176" mass="20547">MINVTISEYSKKFSVKKVCFSNSFGPFRITYQDKNGVPILERLDEESFQRNVYSTVIFVGAEYRKVAYRNHIKDSENQRLTLEDYKLVGDEFILINKIVTELRDPNNPYEFKQSCYDGKGNLHYVSMDIEGESKRYDSEGREIDDSLGIKGLETIEYVESQYLEEAIKNSSKFKIQ</sequence>
<dbReference type="Proteomes" id="UP001146019">
    <property type="component" value="Unassembled WGS sequence"/>
</dbReference>
<name>A0A9X3IJK5_9GAMM</name>
<proteinExistence type="predicted"/>
<organism evidence="1 2">
    <name type="scientific">Acinetobacter nematophilus</name>
    <dbReference type="NCBI Taxonomy" id="2994642"/>
    <lineage>
        <taxon>Bacteria</taxon>
        <taxon>Pseudomonadati</taxon>
        <taxon>Pseudomonadota</taxon>
        <taxon>Gammaproteobacteria</taxon>
        <taxon>Moraxellales</taxon>
        <taxon>Moraxellaceae</taxon>
        <taxon>Acinetobacter</taxon>
    </lineage>
</organism>
<gene>
    <name evidence="1" type="ORF">OSH00_16750</name>
</gene>